<name>A0A8H7SR38_9FUNG</name>
<dbReference type="EMBL" id="JAEPRE010000095">
    <property type="protein sequence ID" value="KAG2232908.1"/>
    <property type="molecule type" value="Genomic_DNA"/>
</dbReference>
<dbReference type="AlphaFoldDB" id="A0A8H7SR38"/>
<accession>A0A8H7SR38</accession>
<organism evidence="1 2">
    <name type="scientific">Thamnidium elegans</name>
    <dbReference type="NCBI Taxonomy" id="101142"/>
    <lineage>
        <taxon>Eukaryota</taxon>
        <taxon>Fungi</taxon>
        <taxon>Fungi incertae sedis</taxon>
        <taxon>Mucoromycota</taxon>
        <taxon>Mucoromycotina</taxon>
        <taxon>Mucoromycetes</taxon>
        <taxon>Mucorales</taxon>
        <taxon>Mucorineae</taxon>
        <taxon>Mucoraceae</taxon>
        <taxon>Thamnidium</taxon>
    </lineage>
</organism>
<protein>
    <submittedName>
        <fullName evidence="1">Uncharacterized protein</fullName>
    </submittedName>
</protein>
<proteinExistence type="predicted"/>
<keyword evidence="2" id="KW-1185">Reference proteome</keyword>
<evidence type="ECO:0000313" key="2">
    <source>
        <dbReference type="Proteomes" id="UP000613177"/>
    </source>
</evidence>
<gene>
    <name evidence="1" type="ORF">INT48_006162</name>
</gene>
<sequence>MPKVKKRAQSATFKPNINGFQIIIKEAISYTKGLKKTEEERKRVLRYTYVALDEQYGPYWIHHSIQRLKLNDLTMYTSYVKEQFDNVVKEVKNTLTKEIGKPERTYSSKYSSVDDAVDEQEQINSIVVPLSQVLRKDLPIALRPENNRVQMDSILPREFRVSSTTIEFPVAPTTHANNDAKRQSDYKTLFMLSHLQVINTLKFGVSGIQKETQNNYPLWIELTSSDDAQTVQDNDVNKELQDLKKSQMKKDEEDNDIEEVNVSKGEIDISSRRLSKLKSMLDYMLYTHEKERISKQVFGLAEGNILDSGATTTSGIIESSF</sequence>
<dbReference type="Proteomes" id="UP000613177">
    <property type="component" value="Unassembled WGS sequence"/>
</dbReference>
<comment type="caution">
    <text evidence="1">The sequence shown here is derived from an EMBL/GenBank/DDBJ whole genome shotgun (WGS) entry which is preliminary data.</text>
</comment>
<reference evidence="1" key="1">
    <citation type="submission" date="2021-01" db="EMBL/GenBank/DDBJ databases">
        <title>Metabolic potential, ecology and presence of endohyphal bacteria is reflected in genomic diversity of Mucoromycotina.</title>
        <authorList>
            <person name="Muszewska A."/>
            <person name="Okrasinska A."/>
            <person name="Steczkiewicz K."/>
            <person name="Drgas O."/>
            <person name="Orlowska M."/>
            <person name="Perlinska-Lenart U."/>
            <person name="Aleksandrzak-Piekarczyk T."/>
            <person name="Szatraj K."/>
            <person name="Zielenkiewicz U."/>
            <person name="Pilsyk S."/>
            <person name="Malc E."/>
            <person name="Mieczkowski P."/>
            <person name="Kruszewska J.S."/>
            <person name="Biernat P."/>
            <person name="Pawlowska J."/>
        </authorList>
    </citation>
    <scope>NUCLEOTIDE SEQUENCE</scope>
    <source>
        <strain evidence="1">WA0000018081</strain>
    </source>
</reference>
<evidence type="ECO:0000313" key="1">
    <source>
        <dbReference type="EMBL" id="KAG2232908.1"/>
    </source>
</evidence>